<evidence type="ECO:0000256" key="1">
    <source>
        <dbReference type="ARBA" id="ARBA00006394"/>
    </source>
</evidence>
<dbReference type="AlphaFoldDB" id="A0A7W3J4K4"/>
<dbReference type="RefSeq" id="WP_182613963.1">
    <property type="nucleotide sequence ID" value="NZ_BAAATF010000001.1"/>
</dbReference>
<keyword evidence="15" id="KW-1185">Reference proteome</keyword>
<accession>A0A7W3J4K4</accession>
<evidence type="ECO:0000256" key="2">
    <source>
        <dbReference type="ARBA" id="ARBA00012636"/>
    </source>
</evidence>
<dbReference type="GO" id="GO:0006097">
    <property type="term" value="P:glyoxylate cycle"/>
    <property type="evidence" value="ECO:0007669"/>
    <property type="project" value="UniProtKB-UniPathway"/>
</dbReference>
<gene>
    <name evidence="14" type="ORF">FHX71_000135</name>
</gene>
<feature type="domain" description="Malate synthase C-terminal" evidence="13">
    <location>
        <begin position="506"/>
        <end position="617"/>
    </location>
</feature>
<feature type="active site" description="Proton donor" evidence="8">
    <location>
        <position position="539"/>
    </location>
</feature>
<dbReference type="InterPro" id="IPR001465">
    <property type="entry name" value="Malate_synthase_TIM"/>
</dbReference>
<evidence type="ECO:0000256" key="6">
    <source>
        <dbReference type="ARBA" id="ARBA00047918"/>
    </source>
</evidence>
<evidence type="ECO:0000313" key="15">
    <source>
        <dbReference type="Proteomes" id="UP000540568"/>
    </source>
</evidence>
<dbReference type="InterPro" id="IPR046363">
    <property type="entry name" value="MS_N_TIM-barrel_dom"/>
</dbReference>
<feature type="domain" description="Malate synthase N-terminal" evidence="12">
    <location>
        <begin position="86"/>
        <end position="144"/>
    </location>
</feature>
<dbReference type="CDD" id="cd00727">
    <property type="entry name" value="malate_synt_A"/>
    <property type="match status" value="1"/>
</dbReference>
<dbReference type="PROSITE" id="PS00510">
    <property type="entry name" value="MALATE_SYNTHASE"/>
    <property type="match status" value="1"/>
</dbReference>
<keyword evidence="3 9" id="KW-0329">Glyoxylate bypass</keyword>
<dbReference type="PANTHER" id="PTHR42902">
    <property type="entry name" value="MALATE SYNTHASE"/>
    <property type="match status" value="1"/>
</dbReference>
<dbReference type="Pfam" id="PF01274">
    <property type="entry name" value="MS_TIM-barrel"/>
    <property type="match status" value="1"/>
</dbReference>
<comment type="similarity">
    <text evidence="1 9">Belongs to the malate synthase family.</text>
</comment>
<dbReference type="InterPro" id="IPR011076">
    <property type="entry name" value="Malate_synth_sf"/>
</dbReference>
<dbReference type="GO" id="GO:0004474">
    <property type="term" value="F:malate synthase activity"/>
    <property type="evidence" value="ECO:0007669"/>
    <property type="project" value="UniProtKB-EC"/>
</dbReference>
<dbReference type="NCBIfam" id="TIGR01344">
    <property type="entry name" value="malate_syn_A"/>
    <property type="match status" value="1"/>
</dbReference>
<feature type="region of interest" description="Disordered" evidence="10">
    <location>
        <begin position="1"/>
        <end position="79"/>
    </location>
</feature>
<dbReference type="GO" id="GO:0006099">
    <property type="term" value="P:tricarboxylic acid cycle"/>
    <property type="evidence" value="ECO:0007669"/>
    <property type="project" value="UniProtKB-KW"/>
</dbReference>
<keyword evidence="14" id="KW-0012">Acyltransferase</keyword>
<dbReference type="EMBL" id="JACGWV010000001">
    <property type="protein sequence ID" value="MBA8806193.1"/>
    <property type="molecule type" value="Genomic_DNA"/>
</dbReference>
<dbReference type="InterPro" id="IPR048356">
    <property type="entry name" value="MS_N"/>
</dbReference>
<dbReference type="PANTHER" id="PTHR42902:SF1">
    <property type="entry name" value="MALATE SYNTHASE 1-RELATED"/>
    <property type="match status" value="1"/>
</dbReference>
<evidence type="ECO:0000259" key="12">
    <source>
        <dbReference type="Pfam" id="PF20656"/>
    </source>
</evidence>
<dbReference type="FunFam" id="1.20.1220.12:FF:000001">
    <property type="entry name" value="Malate synthase"/>
    <property type="match status" value="1"/>
</dbReference>
<comment type="caution">
    <text evidence="14">The sequence shown here is derived from an EMBL/GenBank/DDBJ whole genome shotgun (WGS) entry which is preliminary data.</text>
</comment>
<dbReference type="Gene3D" id="3.20.20.360">
    <property type="entry name" value="Malate synthase, domain 3"/>
    <property type="match status" value="1"/>
</dbReference>
<reference evidence="14 15" key="1">
    <citation type="submission" date="2020-07" db="EMBL/GenBank/DDBJ databases">
        <title>Sequencing the genomes of 1000 actinobacteria strains.</title>
        <authorList>
            <person name="Klenk H.-P."/>
        </authorList>
    </citation>
    <scope>NUCLEOTIDE SEQUENCE [LARGE SCALE GENOMIC DNA]</scope>
    <source>
        <strain evidence="14 15">DSM 44121</strain>
    </source>
</reference>
<evidence type="ECO:0000256" key="8">
    <source>
        <dbReference type="PIRSR" id="PIRSR601465-50"/>
    </source>
</evidence>
<dbReference type="InterPro" id="IPR048355">
    <property type="entry name" value="MS_C"/>
</dbReference>
<dbReference type="SUPFAM" id="SSF51645">
    <property type="entry name" value="Malate synthase G"/>
    <property type="match status" value="1"/>
</dbReference>
<evidence type="ECO:0000256" key="9">
    <source>
        <dbReference type="RuleBase" id="RU000555"/>
    </source>
</evidence>
<evidence type="ECO:0000259" key="11">
    <source>
        <dbReference type="Pfam" id="PF01274"/>
    </source>
</evidence>
<dbReference type="InterPro" id="IPR019830">
    <property type="entry name" value="Malate_synthase_CS"/>
</dbReference>
<evidence type="ECO:0000256" key="4">
    <source>
        <dbReference type="ARBA" id="ARBA00022532"/>
    </source>
</evidence>
<comment type="catalytic activity">
    <reaction evidence="6 9">
        <text>glyoxylate + acetyl-CoA + H2O = (S)-malate + CoA + H(+)</text>
        <dbReference type="Rhea" id="RHEA:18181"/>
        <dbReference type="ChEBI" id="CHEBI:15377"/>
        <dbReference type="ChEBI" id="CHEBI:15378"/>
        <dbReference type="ChEBI" id="CHEBI:15589"/>
        <dbReference type="ChEBI" id="CHEBI:36655"/>
        <dbReference type="ChEBI" id="CHEBI:57287"/>
        <dbReference type="ChEBI" id="CHEBI:57288"/>
        <dbReference type="EC" id="2.3.3.9"/>
    </reaction>
</comment>
<keyword evidence="5 9" id="KW-0808">Transferase</keyword>
<dbReference type="FunFam" id="3.20.20.360:FF:000001">
    <property type="entry name" value="Malate synthase"/>
    <property type="match status" value="1"/>
</dbReference>
<feature type="compositionally biased region" description="Low complexity" evidence="10">
    <location>
        <begin position="26"/>
        <end position="44"/>
    </location>
</feature>
<dbReference type="GO" id="GO:0005737">
    <property type="term" value="C:cytoplasm"/>
    <property type="evidence" value="ECO:0007669"/>
    <property type="project" value="TreeGrafter"/>
</dbReference>
<evidence type="ECO:0000256" key="5">
    <source>
        <dbReference type="ARBA" id="ARBA00022679"/>
    </source>
</evidence>
<proteinExistence type="inferred from homology"/>
<evidence type="ECO:0000256" key="10">
    <source>
        <dbReference type="SAM" id="MobiDB-lite"/>
    </source>
</evidence>
<dbReference type="UniPathway" id="UPA00703">
    <property type="reaction ID" value="UER00720"/>
</dbReference>
<feature type="compositionally biased region" description="Pro residues" evidence="10">
    <location>
        <begin position="45"/>
        <end position="59"/>
    </location>
</feature>
<feature type="compositionally biased region" description="Polar residues" evidence="10">
    <location>
        <begin position="1"/>
        <end position="13"/>
    </location>
</feature>
<keyword evidence="4 9" id="KW-0816">Tricarboxylic acid cycle</keyword>
<organism evidence="14 15">
    <name type="scientific">Promicromonospora sukumoe</name>
    <dbReference type="NCBI Taxonomy" id="88382"/>
    <lineage>
        <taxon>Bacteria</taxon>
        <taxon>Bacillati</taxon>
        <taxon>Actinomycetota</taxon>
        <taxon>Actinomycetes</taxon>
        <taxon>Micrococcales</taxon>
        <taxon>Promicromonosporaceae</taxon>
        <taxon>Promicromonospora</taxon>
    </lineage>
</organism>
<evidence type="ECO:0000256" key="3">
    <source>
        <dbReference type="ARBA" id="ARBA00022435"/>
    </source>
</evidence>
<dbReference type="InterPro" id="IPR006252">
    <property type="entry name" value="Malate_synthA"/>
</dbReference>
<protein>
    <recommendedName>
        <fullName evidence="7 9">Malate synthase</fullName>
        <ecNumber evidence="2 9">2.3.3.9</ecNumber>
    </recommendedName>
</protein>
<evidence type="ECO:0000256" key="7">
    <source>
        <dbReference type="ARBA" id="ARBA00068441"/>
    </source>
</evidence>
<feature type="active site" description="Proton acceptor" evidence="8">
    <location>
        <position position="247"/>
    </location>
</feature>
<dbReference type="EC" id="2.3.3.9" evidence="2 9"/>
<dbReference type="Proteomes" id="UP000540568">
    <property type="component" value="Unassembled WGS sequence"/>
</dbReference>
<evidence type="ECO:0000313" key="14">
    <source>
        <dbReference type="EMBL" id="MBA8806193.1"/>
    </source>
</evidence>
<dbReference type="Pfam" id="PF20659">
    <property type="entry name" value="MS_C"/>
    <property type="match status" value="1"/>
</dbReference>
<feature type="region of interest" description="Disordered" evidence="10">
    <location>
        <begin position="132"/>
        <end position="159"/>
    </location>
</feature>
<dbReference type="Pfam" id="PF20656">
    <property type="entry name" value="MS_N"/>
    <property type="match status" value="1"/>
</dbReference>
<comment type="pathway">
    <text evidence="9">Carbohydrate metabolism; glyoxylate cycle; (S)-malate from isocitrate: step 2/2.</text>
</comment>
<dbReference type="Gene3D" id="1.20.1220.12">
    <property type="entry name" value="Malate synthase, domain III"/>
    <property type="match status" value="1"/>
</dbReference>
<dbReference type="InterPro" id="IPR044856">
    <property type="entry name" value="Malate_synth_C_sf"/>
</dbReference>
<feature type="compositionally biased region" description="Basic and acidic residues" evidence="10">
    <location>
        <begin position="132"/>
        <end position="153"/>
    </location>
</feature>
<evidence type="ECO:0000259" key="13">
    <source>
        <dbReference type="Pfam" id="PF20659"/>
    </source>
</evidence>
<sequence length="628" mass="67827">MTATIDTRAQGTSPYDADAGLAGIGTPPAAHRSHAPASHAASTPPSTPAPVRAPAPAPAPRSSAPSTLPNGGVGASGTGARRGVITVTASVGPRYGEILTPGALAFLALLHDRFDARRDELIAQRQLRRQDIADGGDPDFRASTRPVRDDPHWRVAGSRNAPGLEDRRVEITGPTDPKMTINALNSGARCWLADAEDASSPTWPNVIEGQLALHDAIRGTLAFTNEAGKEYTLRSADLVDLPTIVFRPRGWHLDEAHLRYTDANGITSSALGSLVDFGLYFFHNAAELIARGRGPYFYLPKLEGYREARLWNEVFEVAQDALGIPRGTVRATVLVETLPAAFEMEEILYELRDHCAGLNAGRWDYLFSVIKCFRTRGESYVLPDRAQVTMTAPFMRAYTELLVATCHKRGAHAIGGMSAFIPDRRNPEVTRQAFQQVAADKKREAGDGFDGTWVAHPDLIPVAEAEFDAVLGDAPNQVSRLRDDVVVGQHDLLDVASARRGGATVTSTGLRSNVTVAVRYLDAWLRGTGAAALDSLMEDAATAEISRSQVWQWIASGTLTDDDRQAITRERVEAILLDVVASLPHDHGNRIDDAAAIFRAVALEDDFPAFLTNPAYQGYLVGSPVDRP</sequence>
<name>A0A7W3J4K4_9MICO</name>
<feature type="domain" description="Malate synthase TIM barrel" evidence="11">
    <location>
        <begin position="243"/>
        <end position="494"/>
    </location>
</feature>